<dbReference type="InterPro" id="IPR013078">
    <property type="entry name" value="His_Pase_superF_clade-1"/>
</dbReference>
<evidence type="ECO:0000313" key="1">
    <source>
        <dbReference type="EMBL" id="MBT2989839.1"/>
    </source>
</evidence>
<dbReference type="AlphaFoldDB" id="A0A944QVB9"/>
<dbReference type="SMART" id="SM00855">
    <property type="entry name" value="PGAM"/>
    <property type="match status" value="1"/>
</dbReference>
<evidence type="ECO:0000313" key="2">
    <source>
        <dbReference type="Proteomes" id="UP000770889"/>
    </source>
</evidence>
<accession>A0A944QVB9</accession>
<organism evidence="1 2">
    <name type="scientific">Candidatus Thiodiazotropha taylori</name>
    <dbReference type="NCBI Taxonomy" id="2792791"/>
    <lineage>
        <taxon>Bacteria</taxon>
        <taxon>Pseudomonadati</taxon>
        <taxon>Pseudomonadota</taxon>
        <taxon>Gammaproteobacteria</taxon>
        <taxon>Chromatiales</taxon>
        <taxon>Sedimenticolaceae</taxon>
        <taxon>Candidatus Thiodiazotropha</taxon>
    </lineage>
</organism>
<dbReference type="GO" id="GO:0016791">
    <property type="term" value="F:phosphatase activity"/>
    <property type="evidence" value="ECO:0007669"/>
    <property type="project" value="TreeGrafter"/>
</dbReference>
<dbReference type="CDD" id="cd07067">
    <property type="entry name" value="HP_PGM_like"/>
    <property type="match status" value="1"/>
</dbReference>
<dbReference type="InterPro" id="IPR029033">
    <property type="entry name" value="His_PPase_superfam"/>
</dbReference>
<name>A0A944QVB9_9GAMM</name>
<dbReference type="PANTHER" id="PTHR48100:SF1">
    <property type="entry name" value="HISTIDINE PHOSPHATASE FAMILY PROTEIN-RELATED"/>
    <property type="match status" value="1"/>
</dbReference>
<dbReference type="SUPFAM" id="SSF53254">
    <property type="entry name" value="Phosphoglycerate mutase-like"/>
    <property type="match status" value="1"/>
</dbReference>
<protein>
    <submittedName>
        <fullName evidence="1">Histidine phosphatase family protein</fullName>
    </submittedName>
</protein>
<dbReference type="PIRSF" id="PIRSF000709">
    <property type="entry name" value="6PFK_2-Ptase"/>
    <property type="match status" value="1"/>
</dbReference>
<sequence>MAEKATIIDLLRHGEPLGGRRYRGQIDDPLSKLGWEQMWHAVSGERPWQAIVTSPLQRCSDFATALGRELKLDVEPDERLKEVGFGDWEGQTGDQLRSRDPTILSRFYWDPVEHRPQQAEKLGDFNRRVLEAYDSACERYRGQHLLMVAHAGVIRAIISHTLQAPIGSMYRLSIATASLTRIRIETERPPTLIFTGRTRL</sequence>
<dbReference type="PANTHER" id="PTHR48100">
    <property type="entry name" value="BROAD-SPECIFICITY PHOSPHATASE YOR283W-RELATED"/>
    <property type="match status" value="1"/>
</dbReference>
<reference evidence="1 2" key="1">
    <citation type="submission" date="2021-05" db="EMBL/GenBank/DDBJ databases">
        <title>Genetic and Functional Diversity in Clade A Lucinid endosymbionts from the Bahamas.</title>
        <authorList>
            <person name="Giani N.M."/>
            <person name="Engel A.S."/>
            <person name="Campbell B.J."/>
        </authorList>
    </citation>
    <scope>NUCLEOTIDE SEQUENCE [LARGE SCALE GENOMIC DNA]</scope>
    <source>
        <strain evidence="1">LUC16012Gg_MoonRockCtena</strain>
    </source>
</reference>
<dbReference type="Proteomes" id="UP000770889">
    <property type="component" value="Unassembled WGS sequence"/>
</dbReference>
<dbReference type="EMBL" id="JAHHGM010000011">
    <property type="protein sequence ID" value="MBT2989839.1"/>
    <property type="molecule type" value="Genomic_DNA"/>
</dbReference>
<dbReference type="Pfam" id="PF00300">
    <property type="entry name" value="His_Phos_1"/>
    <property type="match status" value="1"/>
</dbReference>
<dbReference type="GO" id="GO:0005737">
    <property type="term" value="C:cytoplasm"/>
    <property type="evidence" value="ECO:0007669"/>
    <property type="project" value="TreeGrafter"/>
</dbReference>
<gene>
    <name evidence="1" type="ORF">KME65_12870</name>
</gene>
<proteinExistence type="predicted"/>
<dbReference type="InterPro" id="IPR050275">
    <property type="entry name" value="PGM_Phosphatase"/>
</dbReference>
<dbReference type="Gene3D" id="3.40.50.1240">
    <property type="entry name" value="Phosphoglycerate mutase-like"/>
    <property type="match status" value="1"/>
</dbReference>
<comment type="caution">
    <text evidence="1">The sequence shown here is derived from an EMBL/GenBank/DDBJ whole genome shotgun (WGS) entry which is preliminary data.</text>
</comment>